<dbReference type="AlphaFoldDB" id="A0A1G5INY5"/>
<keyword evidence="2" id="KW-1185">Reference proteome</keyword>
<dbReference type="RefSeq" id="WP_092214051.1">
    <property type="nucleotide sequence ID" value="NZ_FMUX01000021.1"/>
</dbReference>
<dbReference type="Proteomes" id="UP000198870">
    <property type="component" value="Unassembled WGS sequence"/>
</dbReference>
<evidence type="ECO:0000313" key="1">
    <source>
        <dbReference type="EMBL" id="SCY77634.1"/>
    </source>
</evidence>
<proteinExistence type="predicted"/>
<dbReference type="EMBL" id="FMUX01000021">
    <property type="protein sequence ID" value="SCY77634.1"/>
    <property type="molecule type" value="Genomic_DNA"/>
</dbReference>
<accession>A0A1G5INY5</accession>
<protein>
    <submittedName>
        <fullName evidence="1">Uncharacterized protein</fullName>
    </submittedName>
</protein>
<dbReference type="OrthoDB" id="6401289at2"/>
<name>A0A1G5INY5_9BACT</name>
<sequence length="106" mass="11392">MNLDMGNVFKEMAAAADNALQGEVGSLGGEILSVLNMNRESLSELAAAYSCGDITEEEFDVELQREKSILEAEMLSLEIAPKSAVQKAMNVAMDTLKQAANKARPN</sequence>
<evidence type="ECO:0000313" key="2">
    <source>
        <dbReference type="Proteomes" id="UP000198870"/>
    </source>
</evidence>
<gene>
    <name evidence="1" type="ORF">SAMN05216233_1218</name>
</gene>
<reference evidence="1 2" key="1">
    <citation type="submission" date="2016-10" db="EMBL/GenBank/DDBJ databases">
        <authorList>
            <person name="de Groot N.N."/>
        </authorList>
    </citation>
    <scope>NUCLEOTIDE SEQUENCE [LARGE SCALE GENOMIC DNA]</scope>
    <source>
        <strain evidence="1 2">AA1</strain>
    </source>
</reference>
<organism evidence="1 2">
    <name type="scientific">Desulfoluna spongiiphila</name>
    <dbReference type="NCBI Taxonomy" id="419481"/>
    <lineage>
        <taxon>Bacteria</taxon>
        <taxon>Pseudomonadati</taxon>
        <taxon>Thermodesulfobacteriota</taxon>
        <taxon>Desulfobacteria</taxon>
        <taxon>Desulfobacterales</taxon>
        <taxon>Desulfolunaceae</taxon>
        <taxon>Desulfoluna</taxon>
    </lineage>
</organism>